<organism evidence="13">
    <name type="scientific">Cryptomonas curvata</name>
    <dbReference type="NCBI Taxonomy" id="233186"/>
    <lineage>
        <taxon>Eukaryota</taxon>
        <taxon>Cryptophyceae</taxon>
        <taxon>Cryptomonadales</taxon>
        <taxon>Cryptomonadaceae</taxon>
        <taxon>Cryptomonas</taxon>
    </lineage>
</organism>
<evidence type="ECO:0000256" key="6">
    <source>
        <dbReference type="PROSITE-ProRule" id="PRU00552"/>
    </source>
</evidence>
<dbReference type="Pfam" id="PF00271">
    <property type="entry name" value="Helicase_C"/>
    <property type="match status" value="1"/>
</dbReference>
<evidence type="ECO:0000256" key="4">
    <source>
        <dbReference type="ARBA" id="ARBA00022806"/>
    </source>
</evidence>
<feature type="domain" description="Helicase C-terminal" evidence="10">
    <location>
        <begin position="418"/>
        <end position="564"/>
    </location>
</feature>
<proteinExistence type="inferred from homology"/>
<comment type="similarity">
    <text evidence="7">Belongs to the DEAD box helicase family.</text>
</comment>
<reference evidence="13" key="1">
    <citation type="submission" date="2021-01" db="EMBL/GenBank/DDBJ databases">
        <authorList>
            <person name="Corre E."/>
            <person name="Pelletier E."/>
            <person name="Niang G."/>
            <person name="Scheremetjew M."/>
            <person name="Finn R."/>
            <person name="Kale V."/>
            <person name="Holt S."/>
            <person name="Cochrane G."/>
            <person name="Meng A."/>
            <person name="Brown T."/>
            <person name="Cohen L."/>
        </authorList>
    </citation>
    <scope>NUCLEOTIDE SEQUENCE</scope>
    <source>
        <strain evidence="13">CCAP979/52</strain>
    </source>
</reference>
<dbReference type="InterPro" id="IPR014001">
    <property type="entry name" value="Helicase_ATP-bd"/>
</dbReference>
<dbReference type="SUPFAM" id="SSF52540">
    <property type="entry name" value="P-loop containing nucleoside triphosphate hydrolases"/>
    <property type="match status" value="1"/>
</dbReference>
<dbReference type="PANTHER" id="PTHR47958">
    <property type="entry name" value="ATP-DEPENDENT RNA HELICASE DBP3"/>
    <property type="match status" value="1"/>
</dbReference>
<dbReference type="GO" id="GO:0003724">
    <property type="term" value="F:RNA helicase activity"/>
    <property type="evidence" value="ECO:0007669"/>
    <property type="project" value="UniProtKB-EC"/>
</dbReference>
<dbReference type="EC" id="3.6.4.13" evidence="1"/>
<gene>
    <name evidence="12" type="ORF">CCUR1050_LOCUS17135</name>
    <name evidence="13" type="ORF">CCUR1050_LOCUS17142</name>
</gene>
<accession>A0A6T7ZDA9</accession>
<evidence type="ECO:0000313" key="13">
    <source>
        <dbReference type="EMBL" id="CAD8639458.1"/>
    </source>
</evidence>
<dbReference type="SMART" id="SM00490">
    <property type="entry name" value="HELICc"/>
    <property type="match status" value="1"/>
</dbReference>
<feature type="compositionally biased region" description="Acidic residues" evidence="8">
    <location>
        <begin position="1"/>
        <end position="11"/>
    </location>
</feature>
<dbReference type="Pfam" id="PF00270">
    <property type="entry name" value="DEAD"/>
    <property type="match status" value="1"/>
</dbReference>
<dbReference type="Gene3D" id="3.40.50.300">
    <property type="entry name" value="P-loop containing nucleotide triphosphate hydrolases"/>
    <property type="match status" value="2"/>
</dbReference>
<sequence length="587" mass="64520">MISENAEDVDPLDAFMSGMAKKTATSKPKQKIDRFDEDDEDDPAAAYMIALDEKKAAAAALEAKKAQSALLAPVAGAAETAADAEYDSDEEVYALARASDAADRPVIPNLKTFMAELAGMDHSTVQYQPFEKVFYDEDPEIFAMTETEVVQYRRQLDVRVMGDDVPRPIKTFAQCGLGDDLLKDIERHGYTAPTPIQCQALPTALSGRDVLGIAKTGSGKTAAFLLPMLAHILDQPELEEKDGPIGVVLAPTRELCQQTLTEARKFSKACGVAVAGVYGGASKNEQRLDLLRGAEIAVGTPGRLIDMLKTKATNLRRATYLVLDEADRMIDMGFEPQVQAILDAMPAGSMKPEDDLSEVGNTDFRYRQTFMFSATMPPAVERITRKYLRRPAYVTIGEAGQTATSVTQNFVFCSETQKKDRLYELLRREKPPIMVFVNARKSADVLYKDVARQGFKATVLHGGKTQDGREQALDDFKDGVYDILVCTDVAGRGIDISGVEHVINFDCPKNIEDYTHRIGRTGRAGKTGIATTMLTSDDTHIYYDLKEKLTDQDQAVPREILAHPASREKPGAVPAKAPRTTIQYLRD</sequence>
<evidence type="ECO:0000256" key="3">
    <source>
        <dbReference type="ARBA" id="ARBA00022801"/>
    </source>
</evidence>
<evidence type="ECO:0000313" key="12">
    <source>
        <dbReference type="EMBL" id="CAD8639451.1"/>
    </source>
</evidence>
<dbReference type="InterPro" id="IPR000629">
    <property type="entry name" value="RNA-helicase_DEAD-box_CS"/>
</dbReference>
<feature type="domain" description="Helicase ATP-binding" evidence="9">
    <location>
        <begin position="201"/>
        <end position="394"/>
    </location>
</feature>
<dbReference type="InterPro" id="IPR001650">
    <property type="entry name" value="Helicase_C-like"/>
</dbReference>
<evidence type="ECO:0000259" key="10">
    <source>
        <dbReference type="PROSITE" id="PS51194"/>
    </source>
</evidence>
<feature type="domain" description="DEAD-box RNA helicase Q" evidence="11">
    <location>
        <begin position="170"/>
        <end position="198"/>
    </location>
</feature>
<name>A0A6T7ZDA9_9CRYP</name>
<dbReference type="SMART" id="SM00487">
    <property type="entry name" value="DEXDc"/>
    <property type="match status" value="1"/>
</dbReference>
<dbReference type="GO" id="GO:0005524">
    <property type="term" value="F:ATP binding"/>
    <property type="evidence" value="ECO:0007669"/>
    <property type="project" value="UniProtKB-KW"/>
</dbReference>
<dbReference type="CDD" id="cd18787">
    <property type="entry name" value="SF2_C_DEAD"/>
    <property type="match status" value="1"/>
</dbReference>
<dbReference type="InterPro" id="IPR027417">
    <property type="entry name" value="P-loop_NTPase"/>
</dbReference>
<evidence type="ECO:0000256" key="5">
    <source>
        <dbReference type="ARBA" id="ARBA00022840"/>
    </source>
</evidence>
<keyword evidence="2 7" id="KW-0547">Nucleotide-binding</keyword>
<keyword evidence="5 7" id="KW-0067">ATP-binding</keyword>
<evidence type="ECO:0000256" key="2">
    <source>
        <dbReference type="ARBA" id="ARBA00022741"/>
    </source>
</evidence>
<dbReference type="PROSITE" id="PS00039">
    <property type="entry name" value="DEAD_ATP_HELICASE"/>
    <property type="match status" value="1"/>
</dbReference>
<evidence type="ECO:0000259" key="9">
    <source>
        <dbReference type="PROSITE" id="PS51192"/>
    </source>
</evidence>
<dbReference type="FunFam" id="3.40.50.300:FF:000079">
    <property type="entry name" value="probable ATP-dependent RNA helicase DDX17"/>
    <property type="match status" value="1"/>
</dbReference>
<dbReference type="GO" id="GO:0003676">
    <property type="term" value="F:nucleic acid binding"/>
    <property type="evidence" value="ECO:0007669"/>
    <property type="project" value="InterPro"/>
</dbReference>
<dbReference type="PROSITE" id="PS51195">
    <property type="entry name" value="Q_MOTIF"/>
    <property type="match status" value="1"/>
</dbReference>
<dbReference type="InterPro" id="IPR011545">
    <property type="entry name" value="DEAD/DEAH_box_helicase_dom"/>
</dbReference>
<keyword evidence="4 7" id="KW-0347">Helicase</keyword>
<evidence type="ECO:0000256" key="1">
    <source>
        <dbReference type="ARBA" id="ARBA00012552"/>
    </source>
</evidence>
<dbReference type="InterPro" id="IPR014014">
    <property type="entry name" value="RNA_helicase_DEAD_Q_motif"/>
</dbReference>
<feature type="region of interest" description="Disordered" evidence="8">
    <location>
        <begin position="1"/>
        <end position="39"/>
    </location>
</feature>
<dbReference type="EMBL" id="HBEZ01030914">
    <property type="protein sequence ID" value="CAD8639451.1"/>
    <property type="molecule type" value="Transcribed_RNA"/>
</dbReference>
<dbReference type="EMBL" id="HBEZ01030925">
    <property type="protein sequence ID" value="CAD8639458.1"/>
    <property type="molecule type" value="Transcribed_RNA"/>
</dbReference>
<feature type="short sequence motif" description="Q motif" evidence="6">
    <location>
        <begin position="170"/>
        <end position="198"/>
    </location>
</feature>
<dbReference type="PROSITE" id="PS51192">
    <property type="entry name" value="HELICASE_ATP_BIND_1"/>
    <property type="match status" value="1"/>
</dbReference>
<evidence type="ECO:0000256" key="7">
    <source>
        <dbReference type="RuleBase" id="RU000492"/>
    </source>
</evidence>
<protein>
    <recommendedName>
        <fullName evidence="1">RNA helicase</fullName>
        <ecNumber evidence="1">3.6.4.13</ecNumber>
    </recommendedName>
</protein>
<evidence type="ECO:0000256" key="8">
    <source>
        <dbReference type="SAM" id="MobiDB-lite"/>
    </source>
</evidence>
<dbReference type="PROSITE" id="PS51194">
    <property type="entry name" value="HELICASE_CTER"/>
    <property type="match status" value="1"/>
</dbReference>
<dbReference type="AlphaFoldDB" id="A0A6T7ZDA9"/>
<keyword evidence="3 7" id="KW-0378">Hydrolase</keyword>
<dbReference type="GO" id="GO:0016787">
    <property type="term" value="F:hydrolase activity"/>
    <property type="evidence" value="ECO:0007669"/>
    <property type="project" value="UniProtKB-KW"/>
</dbReference>
<evidence type="ECO:0000259" key="11">
    <source>
        <dbReference type="PROSITE" id="PS51195"/>
    </source>
</evidence>